<protein>
    <submittedName>
        <fullName evidence="1">Uncharacterized protein</fullName>
    </submittedName>
</protein>
<dbReference type="RefSeq" id="WP_369329578.1">
    <property type="nucleotide sequence ID" value="NZ_JAULBC010000003.1"/>
</dbReference>
<evidence type="ECO:0000313" key="1">
    <source>
        <dbReference type="EMBL" id="MEX6688170.1"/>
    </source>
</evidence>
<organism evidence="1 2">
    <name type="scientific">Danxiaibacter flavus</name>
    <dbReference type="NCBI Taxonomy" id="3049108"/>
    <lineage>
        <taxon>Bacteria</taxon>
        <taxon>Pseudomonadati</taxon>
        <taxon>Bacteroidota</taxon>
        <taxon>Chitinophagia</taxon>
        <taxon>Chitinophagales</taxon>
        <taxon>Chitinophagaceae</taxon>
        <taxon>Danxiaibacter</taxon>
    </lineage>
</organism>
<evidence type="ECO:0000313" key="2">
    <source>
        <dbReference type="Proteomes" id="UP001560573"/>
    </source>
</evidence>
<name>A0ABV3ZF96_9BACT</name>
<gene>
    <name evidence="1" type="ORF">QTN47_11725</name>
</gene>
<dbReference type="Proteomes" id="UP001560573">
    <property type="component" value="Unassembled WGS sequence"/>
</dbReference>
<keyword evidence="2" id="KW-1185">Reference proteome</keyword>
<comment type="caution">
    <text evidence="1">The sequence shown here is derived from an EMBL/GenBank/DDBJ whole genome shotgun (WGS) entry which is preliminary data.</text>
</comment>
<accession>A0ABV3ZF96</accession>
<dbReference type="EMBL" id="JAULBC010000003">
    <property type="protein sequence ID" value="MEX6688170.1"/>
    <property type="molecule type" value="Genomic_DNA"/>
</dbReference>
<proteinExistence type="predicted"/>
<reference evidence="1 2" key="1">
    <citation type="submission" date="2023-07" db="EMBL/GenBank/DDBJ databases">
        <authorList>
            <person name="Lian W.-H."/>
        </authorList>
    </citation>
    <scope>NUCLEOTIDE SEQUENCE [LARGE SCALE GENOMIC DNA]</scope>
    <source>
        <strain evidence="1 2">SYSU DXS3180</strain>
    </source>
</reference>
<sequence>MNQNIEINIDQIVLHGFAHGDKLQIGEALQTALTEALAKQGITPLLKHSIDIPYVNAGTFSLQTNSKPASVGAAVANSVHATLKGKG</sequence>